<feature type="region of interest" description="Disordered" evidence="3">
    <location>
        <begin position="577"/>
        <end position="601"/>
    </location>
</feature>
<dbReference type="GeneID" id="96002503"/>
<evidence type="ECO:0000259" key="4">
    <source>
        <dbReference type="PROSITE" id="PS50048"/>
    </source>
</evidence>
<evidence type="ECO:0000313" key="5">
    <source>
        <dbReference type="EMBL" id="KAL1590056.1"/>
    </source>
</evidence>
<dbReference type="PANTHER" id="PTHR46910">
    <property type="entry name" value="TRANSCRIPTION FACTOR PDR1"/>
    <property type="match status" value="1"/>
</dbReference>
<reference evidence="5 6" key="1">
    <citation type="journal article" date="2020" name="Microbiol. Resour. Announc.">
        <title>Draft Genome Sequence of a Cladosporium Species Isolated from the Mesophotic Ascidian Didemnum maculosum.</title>
        <authorList>
            <person name="Gioti A."/>
            <person name="Siaperas R."/>
            <person name="Nikolaivits E."/>
            <person name="Le Goff G."/>
            <person name="Ouazzani J."/>
            <person name="Kotoulas G."/>
            <person name="Topakas E."/>
        </authorList>
    </citation>
    <scope>NUCLEOTIDE SEQUENCE [LARGE SCALE GENOMIC DNA]</scope>
    <source>
        <strain evidence="5 6">TM138-S3</strain>
    </source>
</reference>
<protein>
    <recommendedName>
        <fullName evidence="4">Zn(2)-C6 fungal-type domain-containing protein</fullName>
    </recommendedName>
</protein>
<dbReference type="CDD" id="cd00067">
    <property type="entry name" value="GAL4"/>
    <property type="match status" value="1"/>
</dbReference>
<feature type="region of interest" description="Disordered" evidence="3">
    <location>
        <begin position="63"/>
        <end position="117"/>
    </location>
</feature>
<organism evidence="5 6">
    <name type="scientific">Cladosporium halotolerans</name>
    <dbReference type="NCBI Taxonomy" id="1052096"/>
    <lineage>
        <taxon>Eukaryota</taxon>
        <taxon>Fungi</taxon>
        <taxon>Dikarya</taxon>
        <taxon>Ascomycota</taxon>
        <taxon>Pezizomycotina</taxon>
        <taxon>Dothideomycetes</taxon>
        <taxon>Dothideomycetidae</taxon>
        <taxon>Cladosporiales</taxon>
        <taxon>Cladosporiaceae</taxon>
        <taxon>Cladosporium</taxon>
    </lineage>
</organism>
<gene>
    <name evidence="5" type="ORF">WHR41_01059</name>
</gene>
<comment type="caution">
    <text evidence="5">The sequence shown here is derived from an EMBL/GenBank/DDBJ whole genome shotgun (WGS) entry which is preliminary data.</text>
</comment>
<dbReference type="InterPro" id="IPR036864">
    <property type="entry name" value="Zn2-C6_fun-type_DNA-bd_sf"/>
</dbReference>
<dbReference type="SMART" id="SM00066">
    <property type="entry name" value="GAL4"/>
    <property type="match status" value="1"/>
</dbReference>
<dbReference type="Pfam" id="PF00172">
    <property type="entry name" value="Zn_clus"/>
    <property type="match status" value="1"/>
</dbReference>
<keyword evidence="2" id="KW-0539">Nucleus</keyword>
<dbReference type="RefSeq" id="XP_069233161.1">
    <property type="nucleotide sequence ID" value="XM_069369665.1"/>
</dbReference>
<dbReference type="GO" id="GO:0003677">
    <property type="term" value="F:DNA binding"/>
    <property type="evidence" value="ECO:0007669"/>
    <property type="project" value="InterPro"/>
</dbReference>
<feature type="region of interest" description="Disordered" evidence="3">
    <location>
        <begin position="1"/>
        <end position="21"/>
    </location>
</feature>
<dbReference type="Pfam" id="PF04082">
    <property type="entry name" value="Fungal_trans"/>
    <property type="match status" value="1"/>
</dbReference>
<dbReference type="EMBL" id="JAAQHG020000003">
    <property type="protein sequence ID" value="KAL1590056.1"/>
    <property type="molecule type" value="Genomic_DNA"/>
</dbReference>
<name>A0AB34L0L1_9PEZI</name>
<dbReference type="InterPro" id="IPR050987">
    <property type="entry name" value="AtrR-like"/>
</dbReference>
<keyword evidence="6" id="KW-1185">Reference proteome</keyword>
<sequence>MSVSSGGPGSGPSTSDRPKKLQRISQACDLCHRRSIRCRPSTENPQYQCQNCYDFGVDCTYKRPSRRRRNPSVSGGQPAQPNVLPNQQQSSNRAKSPSEPILDGPNGTLEPSSSRASDYTGAFSAVREGRSEDLIAWRSFAFSSLETIEQLLRIYVDVVYPIYPLFHGPSLWDRIGKREHLYDRGFFASIMAACALASARARDGALSDSHKFSKNGMEQQSEMFYSAASEAIFKDLNKAQGVGYLRACGLLAMTALQYGQIASMHQHLGNFCTLSAMQQFHDEAHWPQSISLIEKEERRRLYWSMYNLDVLAAVVFNGVMKFQETSANVLYPSEVDDEQITLTACIPTTEWNWLRGWNFTTDLYRVLEHTIKRVRRNHQSHKNDRLQLTQLLAPENFNNTQVADGVWGLYQQLPSRFRNYTVPVTGIPSEDLFGFQAANIQATMQLLRMTLFSVDLHHDVYQKCDVAKELLSTLHSICPRFLTAISTPLVYHLGGIGHILASVMEGSLTEDSYQRVRSLLVSMADLLEGLESGLQPTAGASKGLRSQVDKIDRYMQAQRSTSAYGSSMMDAQPMATYSGQRAGYPQPQAPRGTAGGPYPLQQLPAQFQVPQEVVGVWPWPFEPQNDPSHPSVNMQGFDG</sequence>
<dbReference type="PROSITE" id="PS50048">
    <property type="entry name" value="ZN2_CY6_FUNGAL_2"/>
    <property type="match status" value="1"/>
</dbReference>
<feature type="domain" description="Zn(2)-C6 fungal-type" evidence="4">
    <location>
        <begin position="27"/>
        <end position="61"/>
    </location>
</feature>
<dbReference type="GO" id="GO:0006351">
    <property type="term" value="P:DNA-templated transcription"/>
    <property type="evidence" value="ECO:0007669"/>
    <property type="project" value="InterPro"/>
</dbReference>
<feature type="compositionally biased region" description="Polar residues" evidence="3">
    <location>
        <begin position="73"/>
        <end position="95"/>
    </location>
</feature>
<dbReference type="GO" id="GO:0000981">
    <property type="term" value="F:DNA-binding transcription factor activity, RNA polymerase II-specific"/>
    <property type="evidence" value="ECO:0007669"/>
    <property type="project" value="InterPro"/>
</dbReference>
<dbReference type="AlphaFoldDB" id="A0AB34L0L1"/>
<evidence type="ECO:0000256" key="3">
    <source>
        <dbReference type="SAM" id="MobiDB-lite"/>
    </source>
</evidence>
<dbReference type="CDD" id="cd12148">
    <property type="entry name" value="fungal_TF_MHR"/>
    <property type="match status" value="1"/>
</dbReference>
<keyword evidence="1" id="KW-0479">Metal-binding</keyword>
<proteinExistence type="predicted"/>
<evidence type="ECO:0000313" key="6">
    <source>
        <dbReference type="Proteomes" id="UP000803884"/>
    </source>
</evidence>
<dbReference type="SUPFAM" id="SSF57701">
    <property type="entry name" value="Zn2/Cys6 DNA-binding domain"/>
    <property type="match status" value="1"/>
</dbReference>
<dbReference type="PANTHER" id="PTHR46910:SF18">
    <property type="entry name" value="ZN(II)2CYS6 TRANSCRIPTION FACTOR (EUROFUNG)"/>
    <property type="match status" value="1"/>
</dbReference>
<dbReference type="Proteomes" id="UP000803884">
    <property type="component" value="Unassembled WGS sequence"/>
</dbReference>
<dbReference type="InterPro" id="IPR001138">
    <property type="entry name" value="Zn2Cys6_DnaBD"/>
</dbReference>
<evidence type="ECO:0000256" key="1">
    <source>
        <dbReference type="ARBA" id="ARBA00022723"/>
    </source>
</evidence>
<accession>A0AB34L0L1</accession>
<dbReference type="InterPro" id="IPR007219">
    <property type="entry name" value="XnlR_reg_dom"/>
</dbReference>
<evidence type="ECO:0000256" key="2">
    <source>
        <dbReference type="ARBA" id="ARBA00023242"/>
    </source>
</evidence>
<feature type="compositionally biased region" description="Gly residues" evidence="3">
    <location>
        <begin position="1"/>
        <end position="10"/>
    </location>
</feature>
<dbReference type="GO" id="GO:0008270">
    <property type="term" value="F:zinc ion binding"/>
    <property type="evidence" value="ECO:0007669"/>
    <property type="project" value="InterPro"/>
</dbReference>
<feature type="compositionally biased region" description="Polar residues" evidence="3">
    <location>
        <begin position="625"/>
        <end position="639"/>
    </location>
</feature>
<feature type="region of interest" description="Disordered" evidence="3">
    <location>
        <begin position="620"/>
        <end position="639"/>
    </location>
</feature>
<dbReference type="Gene3D" id="4.10.240.10">
    <property type="entry name" value="Zn(2)-C6 fungal-type DNA-binding domain"/>
    <property type="match status" value="1"/>
</dbReference>